<dbReference type="Proteomes" id="UP001642520">
    <property type="component" value="Unassembled WGS sequence"/>
</dbReference>
<evidence type="ECO:0000313" key="2">
    <source>
        <dbReference type="Proteomes" id="UP001642520"/>
    </source>
</evidence>
<keyword evidence="2" id="KW-1185">Reference proteome</keyword>
<organism evidence="1 2">
    <name type="scientific">Xylocopa violacea</name>
    <name type="common">Violet carpenter bee</name>
    <name type="synonym">Apis violacea</name>
    <dbReference type="NCBI Taxonomy" id="135666"/>
    <lineage>
        <taxon>Eukaryota</taxon>
        <taxon>Metazoa</taxon>
        <taxon>Ecdysozoa</taxon>
        <taxon>Arthropoda</taxon>
        <taxon>Hexapoda</taxon>
        <taxon>Insecta</taxon>
        <taxon>Pterygota</taxon>
        <taxon>Neoptera</taxon>
        <taxon>Endopterygota</taxon>
        <taxon>Hymenoptera</taxon>
        <taxon>Apocrita</taxon>
        <taxon>Aculeata</taxon>
        <taxon>Apoidea</taxon>
        <taxon>Anthophila</taxon>
        <taxon>Apidae</taxon>
        <taxon>Xylocopa</taxon>
        <taxon>Xylocopa</taxon>
    </lineage>
</organism>
<evidence type="ECO:0000313" key="1">
    <source>
        <dbReference type="EMBL" id="CAL7950689.1"/>
    </source>
</evidence>
<sequence>MQRLLLYAMTGEPKCPVSLEKRDWIKRAMATKIYGNACRCMLLLEFRDLQCLSGSTFQAGLLAARVIIGRRAEMLRRLAARTYLDTVLRRILRQFTQSFTEPARWANGILRNEQEEEDARNMADIGSPTLAFFRFVLARLNENERREASRSPRVPRERYHFTWWKEHGETYVLSGDGIASVLTNRGQLLVRRRRCIRKPYRPVQSVCTAVHDELELHSTTLNLEALDVPGLLSRDTLPPFGITTVSILTTILNRLCRSRVLEDSLENALVGLFGREGDKSWLVRTSTTVIVHDEIPGSTGTWGLLFFTSLNTSVHPGADHYFLFSSFSFRYRLGSLVPLDAPQPVRVTKTSSFFVRSPRTFLQDQQRSRECTVHHSITLNERPAFLDEELSLEHHKEAVVQFLDASCFTLPVRFQECATPRLQ</sequence>
<proteinExistence type="predicted"/>
<dbReference type="EMBL" id="CAXAJV020001300">
    <property type="protein sequence ID" value="CAL7950689.1"/>
    <property type="molecule type" value="Genomic_DNA"/>
</dbReference>
<reference evidence="1 2" key="1">
    <citation type="submission" date="2024-08" db="EMBL/GenBank/DDBJ databases">
        <authorList>
            <person name="Will J Nash"/>
            <person name="Angela Man"/>
            <person name="Seanna McTaggart"/>
            <person name="Kendall Baker"/>
            <person name="Tom Barker"/>
            <person name="Leah Catchpole"/>
            <person name="Alex Durrant"/>
            <person name="Karim Gharbi"/>
            <person name="Naomi Irish"/>
            <person name="Gemy Kaithakottil"/>
            <person name="Debby Ku"/>
            <person name="Aaliyah Providence"/>
            <person name="Felix Shaw"/>
            <person name="David Swarbreck"/>
            <person name="Chris Watkins"/>
            <person name="Ann M. McCartney"/>
            <person name="Giulio Formenti"/>
            <person name="Alice Mouton"/>
            <person name="Noel Vella"/>
            <person name="Bjorn M von Reumont"/>
            <person name="Adriana Vella"/>
            <person name="Wilfried Haerty"/>
        </authorList>
    </citation>
    <scope>NUCLEOTIDE SEQUENCE [LARGE SCALE GENOMIC DNA]</scope>
</reference>
<gene>
    <name evidence="1" type="ORF">XYLVIOL_LOCUS10117</name>
</gene>
<accession>A0ABP1PBS1</accession>
<protein>
    <submittedName>
        <fullName evidence="1">Uncharacterized protein</fullName>
    </submittedName>
</protein>
<name>A0ABP1PBS1_XYLVO</name>
<comment type="caution">
    <text evidence="1">The sequence shown here is derived from an EMBL/GenBank/DDBJ whole genome shotgun (WGS) entry which is preliminary data.</text>
</comment>